<dbReference type="Proteomes" id="UP000366819">
    <property type="component" value="Unassembled WGS sequence"/>
</dbReference>
<dbReference type="EMBL" id="CABPSN010000001">
    <property type="protein sequence ID" value="VVD65495.1"/>
    <property type="molecule type" value="Genomic_DNA"/>
</dbReference>
<protein>
    <submittedName>
        <fullName evidence="2">Anti-sigma factor</fullName>
    </submittedName>
</protein>
<dbReference type="InterPro" id="IPR014710">
    <property type="entry name" value="RmlC-like_jellyroll"/>
</dbReference>
<organism evidence="2 3">
    <name type="scientific">Pandoraea aquatica</name>
    <dbReference type="NCBI Taxonomy" id="2508290"/>
    <lineage>
        <taxon>Bacteria</taxon>
        <taxon>Pseudomonadati</taxon>
        <taxon>Pseudomonadota</taxon>
        <taxon>Betaproteobacteria</taxon>
        <taxon>Burkholderiales</taxon>
        <taxon>Burkholderiaceae</taxon>
        <taxon>Pandoraea</taxon>
    </lineage>
</organism>
<dbReference type="AlphaFoldDB" id="A0A5E4RR57"/>
<dbReference type="InterPro" id="IPR025979">
    <property type="entry name" value="ChrR-like_cupin_dom"/>
</dbReference>
<dbReference type="SUPFAM" id="SSF51182">
    <property type="entry name" value="RmlC-like cupins"/>
    <property type="match status" value="2"/>
</dbReference>
<dbReference type="RefSeq" id="WP_343031658.1">
    <property type="nucleotide sequence ID" value="NZ_CABPSN010000001.1"/>
</dbReference>
<dbReference type="InterPro" id="IPR011051">
    <property type="entry name" value="RmlC_Cupin_sf"/>
</dbReference>
<sequence>MFGPTMRVNADFSQRAVVLPSQYVWVPSPQAGVERVMLDRVGKEKARATSIVRYAAASDFPAHHHPGGEEILVLSGMFSADGRDYPAGWYLRNPPDSSHRPSSRDGATIFVKLMQMRASQDAVVHVDTRDAANWQAHAGRDVCPLFSDENEQVELIRLPANAPIVTPRPSNQPCIVELLVLDGTLWLGGDALATGSWVRLPANDGATLSAGEAGATLYCKAYVPLPIPSGM</sequence>
<dbReference type="CDD" id="cd20303">
    <property type="entry name" value="cupin_ChrR_1"/>
    <property type="match status" value="1"/>
</dbReference>
<gene>
    <name evidence="2" type="ORF">PAQ31011_00322</name>
</gene>
<dbReference type="Gene3D" id="2.60.120.10">
    <property type="entry name" value="Jelly Rolls"/>
    <property type="match status" value="1"/>
</dbReference>
<reference evidence="2 3" key="1">
    <citation type="submission" date="2019-08" db="EMBL/GenBank/DDBJ databases">
        <authorList>
            <person name="Peeters C."/>
        </authorList>
    </citation>
    <scope>NUCLEOTIDE SEQUENCE [LARGE SCALE GENOMIC DNA]</scope>
    <source>
        <strain evidence="2 3">LMG 31011</strain>
    </source>
</reference>
<name>A0A5E4RR57_9BURK</name>
<evidence type="ECO:0000313" key="3">
    <source>
        <dbReference type="Proteomes" id="UP000366819"/>
    </source>
</evidence>
<evidence type="ECO:0000259" key="1">
    <source>
        <dbReference type="Pfam" id="PF12973"/>
    </source>
</evidence>
<keyword evidence="3" id="KW-1185">Reference proteome</keyword>
<dbReference type="Pfam" id="PF12973">
    <property type="entry name" value="Cupin_7"/>
    <property type="match status" value="1"/>
</dbReference>
<feature type="domain" description="ChrR-like cupin" evidence="1">
    <location>
        <begin position="14"/>
        <end position="116"/>
    </location>
</feature>
<accession>A0A5E4RR57</accession>
<proteinExistence type="predicted"/>
<evidence type="ECO:0000313" key="2">
    <source>
        <dbReference type="EMBL" id="VVD65495.1"/>
    </source>
</evidence>